<dbReference type="GO" id="GO:0005737">
    <property type="term" value="C:cytoplasm"/>
    <property type="evidence" value="ECO:0007669"/>
    <property type="project" value="TreeGrafter"/>
</dbReference>
<keyword evidence="8" id="KW-1185">Reference proteome</keyword>
<dbReference type="RefSeq" id="WP_175578423.1">
    <property type="nucleotide sequence ID" value="NZ_RQSP01000065.1"/>
</dbReference>
<feature type="domain" description="Sialidase" evidence="5">
    <location>
        <begin position="263"/>
        <end position="416"/>
    </location>
</feature>
<evidence type="ECO:0000256" key="4">
    <source>
        <dbReference type="SAM" id="SignalP"/>
    </source>
</evidence>
<dbReference type="GO" id="GO:0009313">
    <property type="term" value="P:oligosaccharide catabolic process"/>
    <property type="evidence" value="ECO:0007669"/>
    <property type="project" value="TreeGrafter"/>
</dbReference>
<comment type="catalytic activity">
    <reaction evidence="1">
        <text>Hydrolysis of alpha-(2-&gt;3)-, alpha-(2-&gt;6)-, alpha-(2-&gt;8)- glycosidic linkages of terminal sialic acid residues in oligosaccharides, glycoproteins, glycolipids, colominic acid and synthetic substrates.</text>
        <dbReference type="EC" id="3.2.1.18"/>
    </reaction>
</comment>
<dbReference type="InterPro" id="IPR026856">
    <property type="entry name" value="Sialidase_fam"/>
</dbReference>
<feature type="domain" description="DUF7507" evidence="6">
    <location>
        <begin position="74"/>
        <end position="174"/>
    </location>
</feature>
<protein>
    <recommendedName>
        <fullName evidence="3">exo-alpha-sialidase</fullName>
        <ecNumber evidence="3">3.2.1.18</ecNumber>
    </recommendedName>
</protein>
<feature type="chain" id="PRO_5025062463" description="exo-alpha-sialidase" evidence="4">
    <location>
        <begin position="37"/>
        <end position="417"/>
    </location>
</feature>
<evidence type="ECO:0000256" key="1">
    <source>
        <dbReference type="ARBA" id="ARBA00000427"/>
    </source>
</evidence>
<dbReference type="Gene3D" id="2.120.10.10">
    <property type="match status" value="1"/>
</dbReference>
<accession>A0A5N5RCD2</accession>
<evidence type="ECO:0000313" key="8">
    <source>
        <dbReference type="Proteomes" id="UP000326336"/>
    </source>
</evidence>
<proteinExistence type="inferred from homology"/>
<keyword evidence="4" id="KW-0732">Signal</keyword>
<dbReference type="InterPro" id="IPR055354">
    <property type="entry name" value="DUF7507"/>
</dbReference>
<evidence type="ECO:0000313" key="7">
    <source>
        <dbReference type="EMBL" id="KAB5604148.1"/>
    </source>
</evidence>
<dbReference type="SUPFAM" id="SSF50939">
    <property type="entry name" value="Sialidases"/>
    <property type="match status" value="1"/>
</dbReference>
<dbReference type="Pfam" id="PF24346">
    <property type="entry name" value="DUF7507"/>
    <property type="match status" value="1"/>
</dbReference>
<dbReference type="AlphaFoldDB" id="A0A5N5RCD2"/>
<dbReference type="GO" id="GO:0006689">
    <property type="term" value="P:ganglioside catabolic process"/>
    <property type="evidence" value="ECO:0007669"/>
    <property type="project" value="TreeGrafter"/>
</dbReference>
<feature type="non-terminal residue" evidence="7">
    <location>
        <position position="417"/>
    </location>
</feature>
<reference evidence="7 8" key="1">
    <citation type="journal article" date="2019" name="Int. J. Syst. Evol. Microbiol.">
        <title>Bifidobacterium jacchi sp. nov., isolated from the faeces of a baby common marmoset (Callithrix jacchus).</title>
        <authorList>
            <person name="Modesto M."/>
            <person name="Watanabe K."/>
            <person name="Arita M."/>
            <person name="Satti M."/>
            <person name="Oki K."/>
            <person name="Sciavilla P."/>
            <person name="Patavino C."/>
            <person name="Camma C."/>
            <person name="Michelini S."/>
            <person name="Sgorbati B."/>
            <person name="Mattarelli P."/>
        </authorList>
    </citation>
    <scope>NUCLEOTIDE SEQUENCE [LARGE SCALE GENOMIC DNA]</scope>
    <source>
        <strain evidence="7 8">MRM 9.3</strain>
    </source>
</reference>
<sequence>MKKRSTSRLRGTRFAALTASVAILLGALTLPAAAIAADDNTINPADPAITAPIAAEDATPETSGTITGANGKISMSITRTDTYGSDVHLGDVLTYSLTYTNLHNVNIVTYPSASNLDNVAVSSTKNCRLGKLEPNKSFTCTYGSHTITEDDVKAGTFTATATMKAATDMNGTDVLDEVTVSAPAVNVIDGLRPDEATKPSDRLDGQAIRLATKLQYGNVCYRIPALAEAPNGWILAAFDQRPRTKMMNSNTVQCWDAPQPNSVVQRISKDGGRSWSTIQFVAKGHIGDDRYGYSDPSYVVDEETGEIFLFFVKSYDKGFTDSVLGVGDTRNVIQSVVVSSKDNGATWSEPRNITADITKGHENEWKSRFATSGAGIQLKYGAHKGRLIQQFTVRTTGNVNRAVSIYSDDHGATWKAG</sequence>
<name>A0A5N5RCD2_9BIFI</name>
<feature type="signal peptide" evidence="4">
    <location>
        <begin position="1"/>
        <end position="36"/>
    </location>
</feature>
<dbReference type="GO" id="GO:0016020">
    <property type="term" value="C:membrane"/>
    <property type="evidence" value="ECO:0007669"/>
    <property type="project" value="TreeGrafter"/>
</dbReference>
<dbReference type="CDD" id="cd15482">
    <property type="entry name" value="Sialidase_non-viral"/>
    <property type="match status" value="1"/>
</dbReference>
<dbReference type="GO" id="GO:0004308">
    <property type="term" value="F:exo-alpha-sialidase activity"/>
    <property type="evidence" value="ECO:0007669"/>
    <property type="project" value="UniProtKB-EC"/>
</dbReference>
<dbReference type="Proteomes" id="UP000326336">
    <property type="component" value="Unassembled WGS sequence"/>
</dbReference>
<comment type="similarity">
    <text evidence="2">Belongs to the glycosyl hydrolase 33 family.</text>
</comment>
<evidence type="ECO:0000259" key="6">
    <source>
        <dbReference type="Pfam" id="PF24346"/>
    </source>
</evidence>
<dbReference type="Pfam" id="PF13088">
    <property type="entry name" value="BNR_2"/>
    <property type="match status" value="1"/>
</dbReference>
<dbReference type="InterPro" id="IPR036278">
    <property type="entry name" value="Sialidase_sf"/>
</dbReference>
<comment type="caution">
    <text evidence="7">The sequence shown here is derived from an EMBL/GenBank/DDBJ whole genome shotgun (WGS) entry which is preliminary data.</text>
</comment>
<evidence type="ECO:0000256" key="2">
    <source>
        <dbReference type="ARBA" id="ARBA00009348"/>
    </source>
</evidence>
<dbReference type="EC" id="3.2.1.18" evidence="3"/>
<dbReference type="InterPro" id="IPR011040">
    <property type="entry name" value="Sialidase"/>
</dbReference>
<gene>
    <name evidence="7" type="ORF">EHS19_10140</name>
</gene>
<organism evidence="7 8">
    <name type="scientific">Bifidobacterium jacchi</name>
    <dbReference type="NCBI Taxonomy" id="2490545"/>
    <lineage>
        <taxon>Bacteria</taxon>
        <taxon>Bacillati</taxon>
        <taxon>Actinomycetota</taxon>
        <taxon>Actinomycetes</taxon>
        <taxon>Bifidobacteriales</taxon>
        <taxon>Bifidobacteriaceae</taxon>
        <taxon>Bifidobacterium</taxon>
    </lineage>
</organism>
<dbReference type="EMBL" id="RQSP01000065">
    <property type="protein sequence ID" value="KAB5604148.1"/>
    <property type="molecule type" value="Genomic_DNA"/>
</dbReference>
<evidence type="ECO:0000259" key="5">
    <source>
        <dbReference type="Pfam" id="PF13088"/>
    </source>
</evidence>
<dbReference type="PANTHER" id="PTHR10628">
    <property type="entry name" value="SIALIDASE"/>
    <property type="match status" value="1"/>
</dbReference>
<evidence type="ECO:0000256" key="3">
    <source>
        <dbReference type="ARBA" id="ARBA00012733"/>
    </source>
</evidence>
<dbReference type="PANTHER" id="PTHR10628:SF30">
    <property type="entry name" value="EXO-ALPHA-SIALIDASE"/>
    <property type="match status" value="1"/>
</dbReference>